<dbReference type="AlphaFoldDB" id="A0A819W7M5"/>
<sequence>MEVTLQTLGGDKIKSILLLPELKSLAEANHFIGTLSWYRKFIPNFTSIAVPIHVVTNLPKPHRYKFKWEPEQSKSFKDLKQLLTSSSPLLLNFLDDTHPILLSTDASNVSIGGVLYQEINNVKKILYYHSELLSSSQKSYHPIELDTLAILKWFTRDKSSSLQLFNAVVTRSKSKVTSTNIISSSSPQQPQTSSDSSSFSSAISNHSSYLVPHFDIIELKEHQNNDIQIQKMIKNLK</sequence>
<dbReference type="Proteomes" id="UP000663823">
    <property type="component" value="Unassembled WGS sequence"/>
</dbReference>
<dbReference type="InterPro" id="IPR043502">
    <property type="entry name" value="DNA/RNA_pol_sf"/>
</dbReference>
<proteinExistence type="predicted"/>
<dbReference type="InterPro" id="IPR051320">
    <property type="entry name" value="Viral_Replic_Matur_Polypro"/>
</dbReference>
<feature type="region of interest" description="Disordered" evidence="1">
    <location>
        <begin position="179"/>
        <end position="199"/>
    </location>
</feature>
<evidence type="ECO:0000259" key="2">
    <source>
        <dbReference type="Pfam" id="PF17919"/>
    </source>
</evidence>
<evidence type="ECO:0000313" key="4">
    <source>
        <dbReference type="Proteomes" id="UP000663823"/>
    </source>
</evidence>
<reference evidence="3" key="1">
    <citation type="submission" date="2021-02" db="EMBL/GenBank/DDBJ databases">
        <authorList>
            <person name="Nowell W R."/>
        </authorList>
    </citation>
    <scope>NUCLEOTIDE SEQUENCE</scope>
</reference>
<feature type="domain" description="Reverse transcriptase/retrotransposon-derived protein RNase H-like" evidence="2">
    <location>
        <begin position="68"/>
        <end position="155"/>
    </location>
</feature>
<dbReference type="SUPFAM" id="SSF56672">
    <property type="entry name" value="DNA/RNA polymerases"/>
    <property type="match status" value="1"/>
</dbReference>
<name>A0A819W7M5_9BILA</name>
<accession>A0A819W7M5</accession>
<organism evidence="3 4">
    <name type="scientific">Rotaria sordida</name>
    <dbReference type="NCBI Taxonomy" id="392033"/>
    <lineage>
        <taxon>Eukaryota</taxon>
        <taxon>Metazoa</taxon>
        <taxon>Spiralia</taxon>
        <taxon>Gnathifera</taxon>
        <taxon>Rotifera</taxon>
        <taxon>Eurotatoria</taxon>
        <taxon>Bdelloidea</taxon>
        <taxon>Philodinida</taxon>
        <taxon>Philodinidae</taxon>
        <taxon>Rotaria</taxon>
    </lineage>
</organism>
<comment type="caution">
    <text evidence="3">The sequence shown here is derived from an EMBL/GenBank/DDBJ whole genome shotgun (WGS) entry which is preliminary data.</text>
</comment>
<dbReference type="InterPro" id="IPR041577">
    <property type="entry name" value="RT_RNaseH_2"/>
</dbReference>
<dbReference type="PANTHER" id="PTHR33064">
    <property type="entry name" value="POL PROTEIN"/>
    <property type="match status" value="1"/>
</dbReference>
<evidence type="ECO:0000313" key="3">
    <source>
        <dbReference type="EMBL" id="CAF4120382.1"/>
    </source>
</evidence>
<dbReference type="InterPro" id="IPR043128">
    <property type="entry name" value="Rev_trsase/Diguanyl_cyclase"/>
</dbReference>
<dbReference type="Pfam" id="PF17919">
    <property type="entry name" value="RT_RNaseH_2"/>
    <property type="match status" value="1"/>
</dbReference>
<gene>
    <name evidence="3" type="ORF">OTI717_LOCUS34858</name>
</gene>
<dbReference type="Gene3D" id="3.30.70.270">
    <property type="match status" value="1"/>
</dbReference>
<dbReference type="EMBL" id="CAJOAX010012866">
    <property type="protein sequence ID" value="CAF4120382.1"/>
    <property type="molecule type" value="Genomic_DNA"/>
</dbReference>
<protein>
    <recommendedName>
        <fullName evidence="2">Reverse transcriptase/retrotransposon-derived protein RNase H-like domain-containing protein</fullName>
    </recommendedName>
</protein>
<dbReference type="PANTHER" id="PTHR33064:SF37">
    <property type="entry name" value="RIBONUCLEASE H"/>
    <property type="match status" value="1"/>
</dbReference>
<evidence type="ECO:0000256" key="1">
    <source>
        <dbReference type="SAM" id="MobiDB-lite"/>
    </source>
</evidence>